<dbReference type="RefSeq" id="WP_256260265.1">
    <property type="nucleotide sequence ID" value="NZ_CP108276.1"/>
</dbReference>
<dbReference type="EMBL" id="FPJO01000022">
    <property type="protein sequence ID" value="SFY38384.1"/>
    <property type="molecule type" value="Genomic_DNA"/>
</dbReference>
<reference evidence="1 2" key="1">
    <citation type="submission" date="2016-11" db="EMBL/GenBank/DDBJ databases">
        <authorList>
            <person name="Jaros S."/>
            <person name="Januszkiewicz K."/>
            <person name="Wedrychowicz H."/>
        </authorList>
    </citation>
    <scope>NUCLEOTIDE SEQUENCE [LARGE SCALE GENOMIC DNA]</scope>
    <source>
        <strain evidence="1 2">OK807</strain>
    </source>
</reference>
<proteinExistence type="predicted"/>
<evidence type="ECO:0000313" key="2">
    <source>
        <dbReference type="Proteomes" id="UP000181909"/>
    </source>
</evidence>
<sequence length="44" mass="4370">MNARTLSRPTFASAASAVCLGLAGATVVFEVAAVLFADPGFVGI</sequence>
<gene>
    <name evidence="1" type="ORF">SAMN02787144_102265</name>
</gene>
<dbReference type="AlphaFoldDB" id="A0A1K2ETX0"/>
<name>A0A1K2ETX0_STRAR</name>
<evidence type="ECO:0000313" key="1">
    <source>
        <dbReference type="EMBL" id="SFY38384.1"/>
    </source>
</evidence>
<accession>A0A1K2ETX0</accession>
<protein>
    <submittedName>
        <fullName evidence="1">Uncharacterized protein</fullName>
    </submittedName>
</protein>
<dbReference type="Proteomes" id="UP000181909">
    <property type="component" value="Unassembled WGS sequence"/>
</dbReference>
<organism evidence="1 2">
    <name type="scientific">Streptomyces atratus</name>
    <dbReference type="NCBI Taxonomy" id="1893"/>
    <lineage>
        <taxon>Bacteria</taxon>
        <taxon>Bacillati</taxon>
        <taxon>Actinomycetota</taxon>
        <taxon>Actinomycetes</taxon>
        <taxon>Kitasatosporales</taxon>
        <taxon>Streptomycetaceae</taxon>
        <taxon>Streptomyces</taxon>
    </lineage>
</organism>